<dbReference type="InterPro" id="IPR035924">
    <property type="entry name" value="FlaG-like_sf"/>
</dbReference>
<dbReference type="EMBL" id="JASBQV010000001">
    <property type="protein sequence ID" value="MDI3233591.1"/>
    <property type="molecule type" value="Genomic_DNA"/>
</dbReference>
<evidence type="ECO:0000313" key="1">
    <source>
        <dbReference type="EMBL" id="MDI3233591.1"/>
    </source>
</evidence>
<dbReference type="Pfam" id="PF03646">
    <property type="entry name" value="FlaG"/>
    <property type="match status" value="1"/>
</dbReference>
<proteinExistence type="predicted"/>
<keyword evidence="1" id="KW-0282">Flagellum</keyword>
<sequence>MNSINTEIRLHLPENVLPYEATWNVFVEANQEDLAQDGIVILPTPQHITKLETAIEKANVQLEAQRTGLKFVKHEKLNEFYIQVVDTNNHVVQEIPSKKELDFFAAFMEFNQLIDKRI</sequence>
<gene>
    <name evidence="1" type="ORF">QK289_01135</name>
</gene>
<accession>A0ABT6QZU4</accession>
<evidence type="ECO:0000313" key="2">
    <source>
        <dbReference type="Proteomes" id="UP001243286"/>
    </source>
</evidence>
<protein>
    <submittedName>
        <fullName evidence="1">Flagellar protein FlaG</fullName>
    </submittedName>
</protein>
<dbReference type="SUPFAM" id="SSF160214">
    <property type="entry name" value="FlaG-like"/>
    <property type="match status" value="1"/>
</dbReference>
<dbReference type="InterPro" id="IPR005186">
    <property type="entry name" value="FlaG"/>
</dbReference>
<name>A0ABT6QZU4_9BACL</name>
<dbReference type="Gene3D" id="3.30.160.170">
    <property type="entry name" value="FlaG-like"/>
    <property type="match status" value="1"/>
</dbReference>
<keyword evidence="1" id="KW-0966">Cell projection</keyword>
<dbReference type="RefSeq" id="WP_282353701.1">
    <property type="nucleotide sequence ID" value="NZ_JASBQV010000001.1"/>
</dbReference>
<keyword evidence="1" id="KW-0969">Cilium</keyword>
<dbReference type="Proteomes" id="UP001243286">
    <property type="component" value="Unassembled WGS sequence"/>
</dbReference>
<reference evidence="1 2" key="1">
    <citation type="submission" date="2023-04" db="EMBL/GenBank/DDBJ databases">
        <title>Antarctic isolates genomes.</title>
        <authorList>
            <person name="Dimov S.G."/>
        </authorList>
    </citation>
    <scope>NUCLEOTIDE SEQUENCE [LARGE SCALE GENOMIC DNA]</scope>
    <source>
        <strain evidence="1 2">AL19</strain>
    </source>
</reference>
<keyword evidence="2" id="KW-1185">Reference proteome</keyword>
<comment type="caution">
    <text evidence="1">The sequence shown here is derived from an EMBL/GenBank/DDBJ whole genome shotgun (WGS) entry which is preliminary data.</text>
</comment>
<organism evidence="1 2">
    <name type="scientific">Exiguobacterium antarcticum</name>
    <dbReference type="NCBI Taxonomy" id="132920"/>
    <lineage>
        <taxon>Bacteria</taxon>
        <taxon>Bacillati</taxon>
        <taxon>Bacillota</taxon>
        <taxon>Bacilli</taxon>
        <taxon>Bacillales</taxon>
        <taxon>Bacillales Family XII. Incertae Sedis</taxon>
        <taxon>Exiguobacterium</taxon>
    </lineage>
</organism>